<keyword evidence="2" id="KW-1185">Reference proteome</keyword>
<sequence>MELLPMKGAPSGKLCRTFAGYTRCFGVGKGVDPTWGWICFGLPNPSSLFGVHPCHVKLIEFRLSSIFIKLISFLLLPFSATWCSTAWVSCCSNSKIAIIAYVLQEYHVSGIPLVQTMFKLLKNLLQAWMLRDFQSSLNIETKEVVERQRKSLKKRQSGSFSKLDLTGAISKEMINLSSILFVQFLHFVSIPRLYANFKRLLFSIRNKIDIKKDILCNEELTSLHDLHKSCQEASKNLDLYYQLEKEYDVSGIPLVKLLNCCVH</sequence>
<organism evidence="1 2">
    <name type="scientific">Populus alba x Populus x berolinensis</name>
    <dbReference type="NCBI Taxonomy" id="444605"/>
    <lineage>
        <taxon>Eukaryota</taxon>
        <taxon>Viridiplantae</taxon>
        <taxon>Streptophyta</taxon>
        <taxon>Embryophyta</taxon>
        <taxon>Tracheophyta</taxon>
        <taxon>Spermatophyta</taxon>
        <taxon>Magnoliopsida</taxon>
        <taxon>eudicotyledons</taxon>
        <taxon>Gunneridae</taxon>
        <taxon>Pentapetalae</taxon>
        <taxon>rosids</taxon>
        <taxon>fabids</taxon>
        <taxon>Malpighiales</taxon>
        <taxon>Salicaceae</taxon>
        <taxon>Saliceae</taxon>
        <taxon>Populus</taxon>
    </lineage>
</organism>
<name>A0AAD6PT06_9ROSI</name>
<gene>
    <name evidence="1" type="ORF">NC653_038236</name>
</gene>
<reference evidence="1" key="1">
    <citation type="journal article" date="2023" name="Mol. Ecol. Resour.">
        <title>Chromosome-level genome assembly of a triploid poplar Populus alba 'Berolinensis'.</title>
        <authorList>
            <person name="Chen S."/>
            <person name="Yu Y."/>
            <person name="Wang X."/>
            <person name="Wang S."/>
            <person name="Zhang T."/>
            <person name="Zhou Y."/>
            <person name="He R."/>
            <person name="Meng N."/>
            <person name="Wang Y."/>
            <person name="Liu W."/>
            <person name="Liu Z."/>
            <person name="Liu J."/>
            <person name="Guo Q."/>
            <person name="Huang H."/>
            <person name="Sederoff R.R."/>
            <person name="Wang G."/>
            <person name="Qu G."/>
            <person name="Chen S."/>
        </authorList>
    </citation>
    <scope>NUCLEOTIDE SEQUENCE</scope>
    <source>
        <strain evidence="1">SC-2020</strain>
    </source>
</reference>
<protein>
    <submittedName>
        <fullName evidence="1">Uncharacterized protein</fullName>
    </submittedName>
</protein>
<proteinExistence type="predicted"/>
<dbReference type="EMBL" id="JAQIZT010000017">
    <property type="protein sequence ID" value="KAJ6960133.1"/>
    <property type="molecule type" value="Genomic_DNA"/>
</dbReference>
<dbReference type="Proteomes" id="UP001164929">
    <property type="component" value="Chromosome 17"/>
</dbReference>
<dbReference type="AlphaFoldDB" id="A0AAD6PT06"/>
<comment type="caution">
    <text evidence="1">The sequence shown here is derived from an EMBL/GenBank/DDBJ whole genome shotgun (WGS) entry which is preliminary data.</text>
</comment>
<accession>A0AAD6PT06</accession>
<evidence type="ECO:0000313" key="2">
    <source>
        <dbReference type="Proteomes" id="UP001164929"/>
    </source>
</evidence>
<evidence type="ECO:0000313" key="1">
    <source>
        <dbReference type="EMBL" id="KAJ6960133.1"/>
    </source>
</evidence>